<accession>A0A0D6ENU6</accession>
<dbReference type="OrthoDB" id="2506647at2759"/>
<reference evidence="4" key="1">
    <citation type="submission" date="2015-02" db="EMBL/GenBank/DDBJ databases">
        <authorList>
            <person name="Gon?alves P."/>
        </authorList>
    </citation>
    <scope>NUCLEOTIDE SEQUENCE [LARGE SCALE GENOMIC DNA]</scope>
</reference>
<sequence>MLAAATALFALVASASAQALPSSAASPEQLALVDAQYNASGFPDSGAILTVSYASFVVQNGNAYTAEQVATAPTIYVTPSTTTRDEFNSSSVYTVMLADASSLGDPDTEGNYRRVLQRSTHYLVNGQTGTSTGSNYTFEPSGGT</sequence>
<dbReference type="Proteomes" id="UP000243876">
    <property type="component" value="Unassembled WGS sequence"/>
</dbReference>
<dbReference type="AlphaFoldDB" id="A0A0D6ENU6"/>
<dbReference type="InterPro" id="IPR036610">
    <property type="entry name" value="PEBP-like_sf"/>
</dbReference>
<evidence type="ECO:0000313" key="4">
    <source>
        <dbReference type="Proteomes" id="UP000243876"/>
    </source>
</evidence>
<feature type="non-terminal residue" evidence="3">
    <location>
        <position position="144"/>
    </location>
</feature>
<dbReference type="Gene3D" id="3.90.280.10">
    <property type="entry name" value="PEBP-like"/>
    <property type="match status" value="1"/>
</dbReference>
<evidence type="ECO:0000256" key="2">
    <source>
        <dbReference type="SAM" id="SignalP"/>
    </source>
</evidence>
<evidence type="ECO:0000256" key="1">
    <source>
        <dbReference type="SAM" id="MobiDB-lite"/>
    </source>
</evidence>
<proteinExistence type="predicted"/>
<feature type="region of interest" description="Disordered" evidence="1">
    <location>
        <begin position="125"/>
        <end position="144"/>
    </location>
</feature>
<keyword evidence="2" id="KW-0732">Signal</keyword>
<evidence type="ECO:0000313" key="3">
    <source>
        <dbReference type="EMBL" id="CEQ41614.1"/>
    </source>
</evidence>
<organism evidence="3 4">
    <name type="scientific">Sporidiobolus salmonicolor</name>
    <name type="common">Yeast-like fungus</name>
    <name type="synonym">Sporobolomyces salmonicolor</name>
    <dbReference type="NCBI Taxonomy" id="5005"/>
    <lineage>
        <taxon>Eukaryota</taxon>
        <taxon>Fungi</taxon>
        <taxon>Dikarya</taxon>
        <taxon>Basidiomycota</taxon>
        <taxon>Pucciniomycotina</taxon>
        <taxon>Microbotryomycetes</taxon>
        <taxon>Sporidiobolales</taxon>
        <taxon>Sporidiobolaceae</taxon>
        <taxon>Sporobolomyces</taxon>
    </lineage>
</organism>
<protein>
    <submittedName>
        <fullName evidence="3">SPOSA6832_03347-mRNA-1:cds</fullName>
    </submittedName>
</protein>
<dbReference type="EMBL" id="CENE01000015">
    <property type="protein sequence ID" value="CEQ41614.1"/>
    <property type="molecule type" value="Genomic_DNA"/>
</dbReference>
<feature type="chain" id="PRO_5002303465" evidence="2">
    <location>
        <begin position="18"/>
        <end position="144"/>
    </location>
</feature>
<feature type="signal peptide" evidence="2">
    <location>
        <begin position="1"/>
        <end position="17"/>
    </location>
</feature>
<gene>
    <name evidence="3" type="primary">SPOSA6832_03347</name>
</gene>
<name>A0A0D6ENU6_SPOSA</name>
<keyword evidence="4" id="KW-1185">Reference proteome</keyword>
<feature type="compositionally biased region" description="Polar residues" evidence="1">
    <location>
        <begin position="125"/>
        <end position="138"/>
    </location>
</feature>